<dbReference type="Proteomes" id="UP001153076">
    <property type="component" value="Unassembled WGS sequence"/>
</dbReference>
<dbReference type="AlphaFoldDB" id="A0A9Q1GQW4"/>
<name>A0A9Q1GQW4_9CARY</name>
<keyword evidence="3" id="KW-1185">Reference proteome</keyword>
<dbReference type="PANTHER" id="PTHR33233">
    <property type="entry name" value="ENDONUCLEASE/EXONUCLEASE/PHOSPHATASE"/>
    <property type="match status" value="1"/>
</dbReference>
<dbReference type="EMBL" id="JAKOGI010001379">
    <property type="protein sequence ID" value="KAJ8425932.1"/>
    <property type="molecule type" value="Genomic_DNA"/>
</dbReference>
<evidence type="ECO:0000313" key="3">
    <source>
        <dbReference type="Proteomes" id="UP001153076"/>
    </source>
</evidence>
<reference evidence="2" key="1">
    <citation type="submission" date="2022-04" db="EMBL/GenBank/DDBJ databases">
        <title>Carnegiea gigantea Genome sequencing and assembly v2.</title>
        <authorList>
            <person name="Copetti D."/>
            <person name="Sanderson M.J."/>
            <person name="Burquez A."/>
            <person name="Wojciechowski M.F."/>
        </authorList>
    </citation>
    <scope>NUCLEOTIDE SEQUENCE</scope>
    <source>
        <strain evidence="2">SGP5-SGP5p</strain>
        <tissue evidence="2">Aerial part</tissue>
    </source>
</reference>
<gene>
    <name evidence="2" type="ORF">Cgig2_003907</name>
</gene>
<accession>A0A9Q1GQW4</accession>
<feature type="region of interest" description="Disordered" evidence="1">
    <location>
        <begin position="1"/>
        <end position="39"/>
    </location>
</feature>
<evidence type="ECO:0000313" key="2">
    <source>
        <dbReference type="EMBL" id="KAJ8425932.1"/>
    </source>
</evidence>
<comment type="caution">
    <text evidence="2">The sequence shown here is derived from an EMBL/GenBank/DDBJ whole genome shotgun (WGS) entry which is preliminary data.</text>
</comment>
<proteinExistence type="predicted"/>
<organism evidence="2 3">
    <name type="scientific">Carnegiea gigantea</name>
    <dbReference type="NCBI Taxonomy" id="171969"/>
    <lineage>
        <taxon>Eukaryota</taxon>
        <taxon>Viridiplantae</taxon>
        <taxon>Streptophyta</taxon>
        <taxon>Embryophyta</taxon>
        <taxon>Tracheophyta</taxon>
        <taxon>Spermatophyta</taxon>
        <taxon>Magnoliopsida</taxon>
        <taxon>eudicotyledons</taxon>
        <taxon>Gunneridae</taxon>
        <taxon>Pentapetalae</taxon>
        <taxon>Caryophyllales</taxon>
        <taxon>Cactineae</taxon>
        <taxon>Cactaceae</taxon>
        <taxon>Cactoideae</taxon>
        <taxon>Echinocereeae</taxon>
        <taxon>Carnegiea</taxon>
    </lineage>
</organism>
<dbReference type="PANTHER" id="PTHR33233:SF17">
    <property type="entry name" value="DUF4283 DOMAIN-CONTAINING PROTEIN"/>
    <property type="match status" value="1"/>
</dbReference>
<feature type="compositionally biased region" description="Basic and acidic residues" evidence="1">
    <location>
        <begin position="14"/>
        <end position="24"/>
    </location>
</feature>
<feature type="region of interest" description="Disordered" evidence="1">
    <location>
        <begin position="159"/>
        <end position="181"/>
    </location>
</feature>
<evidence type="ECO:0000256" key="1">
    <source>
        <dbReference type="SAM" id="MobiDB-lite"/>
    </source>
</evidence>
<sequence length="254" mass="28738">MVANSSIVSTPSGVHEEATEKETELDAQETTPRTENLEKSPATLELIVSSYAAILDPNEGTSLNYVLAEMINGAKYAKMSRANVNPEIEYWQNAIICSVLGANPPLKAHDIEKIILVKKGIFLPLLCSHCQMYGHDIANCKKKGLVRQEWRVIHREPVSEEQTVRSAQTSDQQAEDLPKDDFSPVKEKNVHTIASRTFPGWKWIHNFSLNPKGRIWIAWKLKVNEIKLLSMSDQMIHCHATQVQDNKKFFITFV</sequence>
<feature type="compositionally biased region" description="Polar residues" evidence="1">
    <location>
        <begin position="1"/>
        <end position="12"/>
    </location>
</feature>
<feature type="compositionally biased region" description="Polar residues" evidence="1">
    <location>
        <begin position="160"/>
        <end position="172"/>
    </location>
</feature>
<protein>
    <submittedName>
        <fullName evidence="2">Uncharacterized protein</fullName>
    </submittedName>
</protein>